<reference evidence="2 3" key="1">
    <citation type="journal article" date="2013" name="J. Microbiol.">
        <title>Mucilaginibacter ginsenosidivorax sp. nov., with ginsenoside converting activity isolated from sediment.</title>
        <authorList>
            <person name="Kim J.K."/>
            <person name="Choi T.E."/>
            <person name="Liu Q.M."/>
            <person name="Park H.Y."/>
            <person name="Yi T.H."/>
            <person name="Yoon M.H."/>
            <person name="Kim S.C."/>
            <person name="Im W.T."/>
        </authorList>
    </citation>
    <scope>NUCLEOTIDE SEQUENCE [LARGE SCALE GENOMIC DNA]</scope>
    <source>
        <strain evidence="2 3">KHI28</strain>
    </source>
</reference>
<name>A0A5B8VU03_9SPHI</name>
<keyword evidence="3" id="KW-1185">Reference proteome</keyword>
<dbReference type="AlphaFoldDB" id="A0A5B8VU03"/>
<feature type="transmembrane region" description="Helical" evidence="1">
    <location>
        <begin position="55"/>
        <end position="75"/>
    </location>
</feature>
<dbReference type="EMBL" id="CP042437">
    <property type="protein sequence ID" value="QEC74930.1"/>
    <property type="molecule type" value="Genomic_DNA"/>
</dbReference>
<protein>
    <submittedName>
        <fullName evidence="2">Uncharacterized protein</fullName>
    </submittedName>
</protein>
<keyword evidence="1" id="KW-0472">Membrane</keyword>
<evidence type="ECO:0000313" key="2">
    <source>
        <dbReference type="EMBL" id="QEC74930.1"/>
    </source>
</evidence>
<dbReference type="OrthoDB" id="1121914at2"/>
<feature type="transmembrane region" description="Helical" evidence="1">
    <location>
        <begin position="118"/>
        <end position="141"/>
    </location>
</feature>
<keyword evidence="1" id="KW-1133">Transmembrane helix</keyword>
<keyword evidence="1" id="KW-0812">Transmembrane</keyword>
<evidence type="ECO:0000256" key="1">
    <source>
        <dbReference type="SAM" id="Phobius"/>
    </source>
</evidence>
<sequence length="168" mass="18675">MNYNQPAAATPKNALKTTSIIHLALIAGQVLFMIMAFITNKNTIYFDYKNSRNDVYFYIVPLLAVMGTVAGGFLFNQQLGKFHQQSAGAGINRTLSEKLKAYQSALIVRYALLEGPSLFGIVCFLITGNLFYLLISACLIITMISLRPSVNATEAYLQLSYDETQQLR</sequence>
<proteinExistence type="predicted"/>
<organism evidence="2 3">
    <name type="scientific">Mucilaginibacter ginsenosidivorax</name>
    <dbReference type="NCBI Taxonomy" id="862126"/>
    <lineage>
        <taxon>Bacteria</taxon>
        <taxon>Pseudomonadati</taxon>
        <taxon>Bacteroidota</taxon>
        <taxon>Sphingobacteriia</taxon>
        <taxon>Sphingobacteriales</taxon>
        <taxon>Sphingobacteriaceae</taxon>
        <taxon>Mucilaginibacter</taxon>
    </lineage>
</organism>
<gene>
    <name evidence="2" type="ORF">FSB76_02830</name>
</gene>
<dbReference type="Proteomes" id="UP000321362">
    <property type="component" value="Chromosome"/>
</dbReference>
<evidence type="ECO:0000313" key="3">
    <source>
        <dbReference type="Proteomes" id="UP000321362"/>
    </source>
</evidence>
<dbReference type="RefSeq" id="WP_147052088.1">
    <property type="nucleotide sequence ID" value="NZ_CP042437.1"/>
</dbReference>
<dbReference type="KEGG" id="mgk:FSB76_02830"/>
<accession>A0A5B8VU03</accession>
<feature type="transmembrane region" description="Helical" evidence="1">
    <location>
        <begin position="20"/>
        <end position="39"/>
    </location>
</feature>